<gene>
    <name evidence="2" type="ORF">CJ030_MR7G011622</name>
</gene>
<feature type="region of interest" description="Disordered" evidence="1">
    <location>
        <begin position="130"/>
        <end position="166"/>
    </location>
</feature>
<evidence type="ECO:0000256" key="1">
    <source>
        <dbReference type="SAM" id="MobiDB-lite"/>
    </source>
</evidence>
<dbReference type="Proteomes" id="UP000516437">
    <property type="component" value="Chromosome 7"/>
</dbReference>
<dbReference type="GO" id="GO:0010099">
    <property type="term" value="P:regulation of photomorphogenesis"/>
    <property type="evidence" value="ECO:0007669"/>
    <property type="project" value="InterPro"/>
</dbReference>
<proteinExistence type="predicted"/>
<feature type="region of interest" description="Disordered" evidence="1">
    <location>
        <begin position="521"/>
        <end position="540"/>
    </location>
</feature>
<sequence>MSSRGTQSCHAGDTMTGESLQRYQSVWMAHWTSASCKSPTQACSNSSIPFKSKEEVHGNKKHSVLGGPGIATEIYTEQYTEVTKAKKVNVVNESPTTSSKTLRRERLVCQPFPMFNLSQKKELGLASKSKEAMHHGEVLSSRDDLNSGHTNVRPPGSKSFVPSMSARASPDTDTLECCFRPGGISPHSEQQVISHKDLEMSSLAISTSLQDDFTRSSLKIVPHGFTRGRTSLQSVMTQEEINQSGKSLLRQKEATLLLNDPSTSSNQQAHLVGKQGQTLQNHYGIGFFPSRSSLTEGTQSEKRYGGCYSLRRLPCSVHDVETMRIYATVNSMEGSPRTPSKFSQTTRHLLITRETDVDVCDKHQIVGDSTVYTKFKGNTFGELHSLSPGFHFPLQCGVKLQPLKSSTDSRGKENVTDLNISVGLKNESSAETDTMDMDAFQENHHPGVAPSLPNKHLKEKSSISQAVDASAGEEIGGGSPHSDLFDINQALPDLPLLASPVGCGETSSSRTHSLEVEGLLSQAEPMTSKSSGCPGGLLGPEPSGRWIKRLKLRASGSSYGTKSSKMREASSHEKVNKSFRKFLKGGITSAEPTTGRSDGKDKITVDQNAVLFKKGESFSVDPEKKSQYVTLSNPWIQRWCRNRAASPKKKPAAVVCEPQCSKAKLDEFEKRRFPSIAAMALMVKAICGFQRCEFRKSGSFVVWNTKGVPP</sequence>
<dbReference type="PANTHER" id="PTHR36062:SF1">
    <property type="entry name" value="OS01G0687300 PROTEIN"/>
    <property type="match status" value="1"/>
</dbReference>
<dbReference type="InterPro" id="IPR037476">
    <property type="entry name" value="PCH1"/>
</dbReference>
<dbReference type="AlphaFoldDB" id="A0A6A1V3U0"/>
<dbReference type="OrthoDB" id="649277at2759"/>
<evidence type="ECO:0000313" key="3">
    <source>
        <dbReference type="Proteomes" id="UP000516437"/>
    </source>
</evidence>
<reference evidence="2 3" key="1">
    <citation type="journal article" date="2019" name="Plant Biotechnol. J.">
        <title>The red bayberry genome and genetic basis of sex determination.</title>
        <authorList>
            <person name="Jia H.M."/>
            <person name="Jia H.J."/>
            <person name="Cai Q.L."/>
            <person name="Wang Y."/>
            <person name="Zhao H.B."/>
            <person name="Yang W.F."/>
            <person name="Wang G.Y."/>
            <person name="Li Y.H."/>
            <person name="Zhan D.L."/>
            <person name="Shen Y.T."/>
            <person name="Niu Q.F."/>
            <person name="Chang L."/>
            <person name="Qiu J."/>
            <person name="Zhao L."/>
            <person name="Xie H.B."/>
            <person name="Fu W.Y."/>
            <person name="Jin J."/>
            <person name="Li X.W."/>
            <person name="Jiao Y."/>
            <person name="Zhou C.C."/>
            <person name="Tu T."/>
            <person name="Chai C.Y."/>
            <person name="Gao J.L."/>
            <person name="Fan L.J."/>
            <person name="van de Weg E."/>
            <person name="Wang J.Y."/>
            <person name="Gao Z.S."/>
        </authorList>
    </citation>
    <scope>NUCLEOTIDE SEQUENCE [LARGE SCALE GENOMIC DNA]</scope>
    <source>
        <tissue evidence="2">Leaves</tissue>
    </source>
</reference>
<feature type="compositionally biased region" description="Basic and acidic residues" evidence="1">
    <location>
        <begin position="130"/>
        <end position="146"/>
    </location>
</feature>
<comment type="caution">
    <text evidence="2">The sequence shown here is derived from an EMBL/GenBank/DDBJ whole genome shotgun (WGS) entry which is preliminary data.</text>
</comment>
<feature type="region of interest" description="Disordered" evidence="1">
    <location>
        <begin position="441"/>
        <end position="486"/>
    </location>
</feature>
<evidence type="ECO:0000313" key="2">
    <source>
        <dbReference type="EMBL" id="KAB1207301.1"/>
    </source>
</evidence>
<dbReference type="EMBL" id="RXIC02000025">
    <property type="protein sequence ID" value="KAB1207301.1"/>
    <property type="molecule type" value="Genomic_DNA"/>
</dbReference>
<protein>
    <recommendedName>
        <fullName evidence="4">F-box protein</fullName>
    </recommendedName>
</protein>
<evidence type="ECO:0008006" key="4">
    <source>
        <dbReference type="Google" id="ProtNLM"/>
    </source>
</evidence>
<accession>A0A6A1V3U0</accession>
<organism evidence="2 3">
    <name type="scientific">Morella rubra</name>
    <name type="common">Chinese bayberry</name>
    <dbReference type="NCBI Taxonomy" id="262757"/>
    <lineage>
        <taxon>Eukaryota</taxon>
        <taxon>Viridiplantae</taxon>
        <taxon>Streptophyta</taxon>
        <taxon>Embryophyta</taxon>
        <taxon>Tracheophyta</taxon>
        <taxon>Spermatophyta</taxon>
        <taxon>Magnoliopsida</taxon>
        <taxon>eudicotyledons</taxon>
        <taxon>Gunneridae</taxon>
        <taxon>Pentapetalae</taxon>
        <taxon>rosids</taxon>
        <taxon>fabids</taxon>
        <taxon>Fagales</taxon>
        <taxon>Myricaceae</taxon>
        <taxon>Morella</taxon>
    </lineage>
</organism>
<keyword evidence="3" id="KW-1185">Reference proteome</keyword>
<dbReference type="PANTHER" id="PTHR36062">
    <property type="entry name" value="OS01G0687300 PROTEIN"/>
    <property type="match status" value="1"/>
</dbReference>
<name>A0A6A1V3U0_9ROSI</name>